<evidence type="ECO:0000256" key="7">
    <source>
        <dbReference type="SAM" id="Phobius"/>
    </source>
</evidence>
<evidence type="ECO:0000256" key="4">
    <source>
        <dbReference type="ARBA" id="ARBA00023136"/>
    </source>
</evidence>
<organism evidence="9 10">
    <name type="scientific">Lepidopterella palustris CBS 459.81</name>
    <dbReference type="NCBI Taxonomy" id="1314670"/>
    <lineage>
        <taxon>Eukaryota</taxon>
        <taxon>Fungi</taxon>
        <taxon>Dikarya</taxon>
        <taxon>Ascomycota</taxon>
        <taxon>Pezizomycotina</taxon>
        <taxon>Dothideomycetes</taxon>
        <taxon>Pleosporomycetidae</taxon>
        <taxon>Mytilinidiales</taxon>
        <taxon>Argynnaceae</taxon>
        <taxon>Lepidopterella</taxon>
    </lineage>
</organism>
<dbReference type="Proteomes" id="UP000250266">
    <property type="component" value="Unassembled WGS sequence"/>
</dbReference>
<feature type="transmembrane region" description="Helical" evidence="7">
    <location>
        <begin position="171"/>
        <end position="196"/>
    </location>
</feature>
<keyword evidence="2 7" id="KW-0812">Transmembrane</keyword>
<feature type="transmembrane region" description="Helical" evidence="7">
    <location>
        <begin position="242"/>
        <end position="264"/>
    </location>
</feature>
<feature type="domain" description="Rhodopsin" evidence="8">
    <location>
        <begin position="24"/>
        <end position="266"/>
    </location>
</feature>
<gene>
    <name evidence="9" type="ORF">K432DRAFT_409974</name>
</gene>
<protein>
    <recommendedName>
        <fullName evidence="8">Rhodopsin domain-containing protein</fullName>
    </recommendedName>
</protein>
<dbReference type="Pfam" id="PF20684">
    <property type="entry name" value="Fung_rhodopsin"/>
    <property type="match status" value="1"/>
</dbReference>
<reference evidence="9 10" key="1">
    <citation type="journal article" date="2016" name="Nat. Commun.">
        <title>Ectomycorrhizal ecology is imprinted in the genome of the dominant symbiotic fungus Cenococcum geophilum.</title>
        <authorList>
            <consortium name="DOE Joint Genome Institute"/>
            <person name="Peter M."/>
            <person name="Kohler A."/>
            <person name="Ohm R.A."/>
            <person name="Kuo A."/>
            <person name="Krutzmann J."/>
            <person name="Morin E."/>
            <person name="Arend M."/>
            <person name="Barry K.W."/>
            <person name="Binder M."/>
            <person name="Choi C."/>
            <person name="Clum A."/>
            <person name="Copeland A."/>
            <person name="Grisel N."/>
            <person name="Haridas S."/>
            <person name="Kipfer T."/>
            <person name="LaButti K."/>
            <person name="Lindquist E."/>
            <person name="Lipzen A."/>
            <person name="Maire R."/>
            <person name="Meier B."/>
            <person name="Mihaltcheva S."/>
            <person name="Molinier V."/>
            <person name="Murat C."/>
            <person name="Poggeler S."/>
            <person name="Quandt C.A."/>
            <person name="Sperisen C."/>
            <person name="Tritt A."/>
            <person name="Tisserant E."/>
            <person name="Crous P.W."/>
            <person name="Henrissat B."/>
            <person name="Nehls U."/>
            <person name="Egli S."/>
            <person name="Spatafora J.W."/>
            <person name="Grigoriev I.V."/>
            <person name="Martin F.M."/>
        </authorList>
    </citation>
    <scope>NUCLEOTIDE SEQUENCE [LARGE SCALE GENOMIC DNA]</scope>
    <source>
        <strain evidence="9 10">CBS 459.81</strain>
    </source>
</reference>
<evidence type="ECO:0000256" key="5">
    <source>
        <dbReference type="ARBA" id="ARBA00038359"/>
    </source>
</evidence>
<comment type="subcellular location">
    <subcellularLocation>
        <location evidence="1">Membrane</location>
        <topology evidence="1">Multi-pass membrane protein</topology>
    </subcellularLocation>
</comment>
<dbReference type="OrthoDB" id="3903189at2759"/>
<comment type="similarity">
    <text evidence="5">Belongs to the SAT4 family.</text>
</comment>
<keyword evidence="3 7" id="KW-1133">Transmembrane helix</keyword>
<feature type="region of interest" description="Disordered" evidence="6">
    <location>
        <begin position="281"/>
        <end position="323"/>
    </location>
</feature>
<evidence type="ECO:0000313" key="9">
    <source>
        <dbReference type="EMBL" id="OCK74298.1"/>
    </source>
</evidence>
<evidence type="ECO:0000259" key="8">
    <source>
        <dbReference type="Pfam" id="PF20684"/>
    </source>
</evidence>
<evidence type="ECO:0000256" key="6">
    <source>
        <dbReference type="SAM" id="MobiDB-lite"/>
    </source>
</evidence>
<evidence type="ECO:0000256" key="2">
    <source>
        <dbReference type="ARBA" id="ARBA00022692"/>
    </source>
</evidence>
<evidence type="ECO:0000313" key="10">
    <source>
        <dbReference type="Proteomes" id="UP000250266"/>
    </source>
</evidence>
<dbReference type="InterPro" id="IPR049326">
    <property type="entry name" value="Rhodopsin_dom_fungi"/>
</dbReference>
<dbReference type="GO" id="GO:0016020">
    <property type="term" value="C:membrane"/>
    <property type="evidence" value="ECO:0007669"/>
    <property type="project" value="UniProtKB-SubCell"/>
</dbReference>
<keyword evidence="4 7" id="KW-0472">Membrane</keyword>
<dbReference type="InterPro" id="IPR052337">
    <property type="entry name" value="SAT4-like"/>
</dbReference>
<feature type="transmembrane region" description="Helical" evidence="7">
    <location>
        <begin position="100"/>
        <end position="119"/>
    </location>
</feature>
<evidence type="ECO:0000256" key="1">
    <source>
        <dbReference type="ARBA" id="ARBA00004141"/>
    </source>
</evidence>
<keyword evidence="10" id="KW-1185">Reference proteome</keyword>
<name>A0A8E2J9J1_9PEZI</name>
<dbReference type="PANTHER" id="PTHR33048:SF149">
    <property type="entry name" value="UBID FAMILY DECARBOXYLASE"/>
    <property type="match status" value="1"/>
</dbReference>
<sequence length="374" mass="42006">MHSTMLDPESYIWYAICWVVIIGRLASRRLVRGGWLKLELEDGLVLLAMVTDTILLAFMHIVLHTNSNLIPPGVDPATFSPEDIKERIYGSKLVLVVEQMQILTIWILKACMLLMYFRLTTLLPQQAFVKILAVYVAVAFVVMEILYFGVWCRPMNQYWAVPTDNVQCSAAIHHLITNMVFNISSDILLMIIPMPLLRQVKLPLRNKIALGAVFSLGTFVIVSAIVNKYFSFRHPFAPNWTIWYLRESFTAILCANLPMTWPILRRLFGFSAWQPSSNGPNAYGGASRSHHNFSHLNGNSNGTGRGRREEGNTDGAGLGRSDSEERIVATTTFEVHTVNLKQMDLELSAISISDNSEHSAPEKNVGVTTTCKAY</sequence>
<feature type="transmembrane region" description="Helical" evidence="7">
    <location>
        <begin position="131"/>
        <end position="151"/>
    </location>
</feature>
<feature type="transmembrane region" description="Helical" evidence="7">
    <location>
        <begin position="208"/>
        <end position="230"/>
    </location>
</feature>
<dbReference type="PANTHER" id="PTHR33048">
    <property type="entry name" value="PTH11-LIKE INTEGRAL MEMBRANE PROTEIN (AFU_ORTHOLOGUE AFUA_5G11245)"/>
    <property type="match status" value="1"/>
</dbReference>
<dbReference type="EMBL" id="KV745510">
    <property type="protein sequence ID" value="OCK74298.1"/>
    <property type="molecule type" value="Genomic_DNA"/>
</dbReference>
<proteinExistence type="inferred from homology"/>
<accession>A0A8E2J9J1</accession>
<dbReference type="AlphaFoldDB" id="A0A8E2J9J1"/>
<evidence type="ECO:0000256" key="3">
    <source>
        <dbReference type="ARBA" id="ARBA00022989"/>
    </source>
</evidence>
<feature type="transmembrane region" description="Helical" evidence="7">
    <location>
        <begin position="12"/>
        <end position="31"/>
    </location>
</feature>